<evidence type="ECO:0000259" key="1">
    <source>
        <dbReference type="Pfam" id="PF18914"/>
    </source>
</evidence>
<feature type="domain" description="DUF5666" evidence="1">
    <location>
        <begin position="50"/>
        <end position="104"/>
    </location>
</feature>
<name>A0A2A2I3D9_9GAMM</name>
<feature type="domain" description="DUF5666" evidence="1">
    <location>
        <begin position="196"/>
        <end position="252"/>
    </location>
</feature>
<feature type="domain" description="DUF5666" evidence="1">
    <location>
        <begin position="269"/>
        <end position="328"/>
    </location>
</feature>
<accession>A0A2A2I3D9</accession>
<keyword evidence="3" id="KW-1185">Reference proteome</keyword>
<organism evidence="2 3">
    <name type="scientific">Tamilnaduibacter salinus</name>
    <dbReference type="NCBI Taxonomy" id="1484056"/>
    <lineage>
        <taxon>Bacteria</taxon>
        <taxon>Pseudomonadati</taxon>
        <taxon>Pseudomonadota</taxon>
        <taxon>Gammaproteobacteria</taxon>
        <taxon>Pseudomonadales</taxon>
        <taxon>Marinobacteraceae</taxon>
        <taxon>Tamilnaduibacter</taxon>
    </lineage>
</organism>
<dbReference type="RefSeq" id="WP_095611159.1">
    <property type="nucleotide sequence ID" value="NZ_NMPM01000048.1"/>
</dbReference>
<protein>
    <recommendedName>
        <fullName evidence="1">DUF5666 domain-containing protein</fullName>
    </recommendedName>
</protein>
<reference evidence="2 3" key="1">
    <citation type="submission" date="2017-07" db="EMBL/GenBank/DDBJ databases">
        <title>Tamlnaduibacter salinus (Mi-7) genome sequencing.</title>
        <authorList>
            <person name="Verma A."/>
            <person name="Krishnamurthi S."/>
        </authorList>
    </citation>
    <scope>NUCLEOTIDE SEQUENCE [LARGE SCALE GENOMIC DNA]</scope>
    <source>
        <strain evidence="2 3">Mi-7</strain>
    </source>
</reference>
<evidence type="ECO:0000313" key="3">
    <source>
        <dbReference type="Proteomes" id="UP000218332"/>
    </source>
</evidence>
<gene>
    <name evidence="2" type="ORF">CF392_09185</name>
</gene>
<dbReference type="Proteomes" id="UP000218332">
    <property type="component" value="Unassembled WGS sequence"/>
</dbReference>
<dbReference type="AlphaFoldDB" id="A0A2A2I3D9"/>
<dbReference type="Pfam" id="PF18914">
    <property type="entry name" value="DUF5666"/>
    <property type="match status" value="5"/>
</dbReference>
<dbReference type="InterPro" id="IPR043724">
    <property type="entry name" value="DUF5666"/>
</dbReference>
<sequence length="476" mass="50167">MKQQWDKRGRLSVLTGTLSVLLVGCGGAGSGGGSVADGGIRGTGSSVGPVSGFGSVFVNGVRFETDGRVSSDDGLGREDQLSEGMIVRIRGEWRSDDQGVASDVRYDDTLRGPLSAASWDDAERTGSLTVLDQSVVLDGQTVFRGADPVTLASAPADYVVRVSGWRQADGRFRASYVGARGVAGAPFDDLTEVEIEGDVANLTQETFTLGGRTVVFGDGALDDDIESLENGLSVEVEGSLQSDGAILGSEIEPDDRTRYFGSDEDFELTGPVTEAAQNGQLAVSDIPVRIDDRTELDDDLLPADLQPGLLVSVEGDLSDDIVRAEEIKRREGDAELEASVLSIDRAAGVMNVGGVSVRLSTVSIITGDDDDRLTLSSLSTGDLLEIEGIQRRDEGGFLEALTIDRDDDDDEASWELEGRVSDAEDNAITVLGVRIQSNSVPSGLSAGDQVEVSYRQNAGGSFVASEIEVEDDDGSD</sequence>
<feature type="domain" description="DUF5666" evidence="1">
    <location>
        <begin position="417"/>
        <end position="468"/>
    </location>
</feature>
<comment type="caution">
    <text evidence="2">The sequence shown here is derived from an EMBL/GenBank/DDBJ whole genome shotgun (WGS) entry which is preliminary data.</text>
</comment>
<evidence type="ECO:0000313" key="2">
    <source>
        <dbReference type="EMBL" id="PAV25814.1"/>
    </source>
</evidence>
<dbReference type="PROSITE" id="PS51257">
    <property type="entry name" value="PROKAR_LIPOPROTEIN"/>
    <property type="match status" value="1"/>
</dbReference>
<feature type="domain" description="DUF5666" evidence="1">
    <location>
        <begin position="121"/>
        <end position="177"/>
    </location>
</feature>
<proteinExistence type="predicted"/>
<dbReference type="EMBL" id="NMPM01000048">
    <property type="protein sequence ID" value="PAV25814.1"/>
    <property type="molecule type" value="Genomic_DNA"/>
</dbReference>